<dbReference type="Pfam" id="PF00355">
    <property type="entry name" value="Rieske"/>
    <property type="match status" value="1"/>
</dbReference>
<keyword evidence="9" id="KW-1185">Reference proteome</keyword>
<keyword evidence="1" id="KW-0001">2Fe-2S</keyword>
<dbReference type="GO" id="GO:0016491">
    <property type="term" value="F:oxidoreductase activity"/>
    <property type="evidence" value="ECO:0007669"/>
    <property type="project" value="UniProtKB-KW"/>
</dbReference>
<comment type="caution">
    <text evidence="8">The sequence shown here is derived from an EMBL/GenBank/DDBJ whole genome shotgun (WGS) entry which is preliminary data.</text>
</comment>
<dbReference type="Pfam" id="PF01266">
    <property type="entry name" value="DAO"/>
    <property type="match status" value="1"/>
</dbReference>
<reference evidence="8 9" key="1">
    <citation type="submission" date="2019-03" db="EMBL/GenBank/DDBJ databases">
        <title>Draft Genome Sequence of Massilia arenosa sp. nov., a Novel Massilia Species Isolated from a Sandy-loam Maize Soil.</title>
        <authorList>
            <person name="Raths R."/>
            <person name="Peta V."/>
            <person name="Bucking H."/>
        </authorList>
    </citation>
    <scope>NUCLEOTIDE SEQUENCE [LARGE SCALE GENOMIC DNA]</scope>
    <source>
        <strain evidence="8 9">MC02</strain>
    </source>
</reference>
<dbReference type="EMBL" id="SPVF01000206">
    <property type="protein sequence ID" value="TFW16628.1"/>
    <property type="molecule type" value="Genomic_DNA"/>
</dbReference>
<gene>
    <name evidence="8" type="ORF">E4L96_16030</name>
</gene>
<dbReference type="SUPFAM" id="SSF51905">
    <property type="entry name" value="FAD/NAD(P)-binding domain"/>
    <property type="match status" value="1"/>
</dbReference>
<name>A0A4Y9SA73_9BURK</name>
<dbReference type="Gene3D" id="3.50.50.60">
    <property type="entry name" value="FAD/NAD(P)-binding domain"/>
    <property type="match status" value="1"/>
</dbReference>
<feature type="domain" description="Rieske" evidence="7">
    <location>
        <begin position="418"/>
        <end position="506"/>
    </location>
</feature>
<keyword evidence="5" id="KW-0411">Iron-sulfur</keyword>
<dbReference type="RefSeq" id="WP_135208223.1">
    <property type="nucleotide sequence ID" value="NZ_SPVF01000206.1"/>
</dbReference>
<dbReference type="InterPro" id="IPR006076">
    <property type="entry name" value="FAD-dep_OxRdtase"/>
</dbReference>
<dbReference type="PRINTS" id="PR00162">
    <property type="entry name" value="RIESKE"/>
</dbReference>
<evidence type="ECO:0000259" key="7">
    <source>
        <dbReference type="PROSITE" id="PS51296"/>
    </source>
</evidence>
<dbReference type="PROSITE" id="PS51296">
    <property type="entry name" value="RIESKE"/>
    <property type="match status" value="1"/>
</dbReference>
<organism evidence="8 9">
    <name type="scientific">Zemynaea arenosa</name>
    <dbReference type="NCBI Taxonomy" id="2561931"/>
    <lineage>
        <taxon>Bacteria</taxon>
        <taxon>Pseudomonadati</taxon>
        <taxon>Pseudomonadota</taxon>
        <taxon>Betaproteobacteria</taxon>
        <taxon>Burkholderiales</taxon>
        <taxon>Oxalobacteraceae</taxon>
        <taxon>Telluria group</taxon>
        <taxon>Zemynaea</taxon>
    </lineage>
</organism>
<keyword evidence="3" id="KW-0560">Oxidoreductase</keyword>
<dbReference type="InterPro" id="IPR036188">
    <property type="entry name" value="FAD/NAD-bd_sf"/>
</dbReference>
<keyword evidence="6" id="KW-1015">Disulfide bond</keyword>
<dbReference type="SUPFAM" id="SSF50022">
    <property type="entry name" value="ISP domain"/>
    <property type="match status" value="1"/>
</dbReference>
<dbReference type="GO" id="GO:0051537">
    <property type="term" value="F:2 iron, 2 sulfur cluster binding"/>
    <property type="evidence" value="ECO:0007669"/>
    <property type="project" value="UniProtKB-KW"/>
</dbReference>
<dbReference type="Proteomes" id="UP000298438">
    <property type="component" value="Unassembled WGS sequence"/>
</dbReference>
<evidence type="ECO:0000256" key="6">
    <source>
        <dbReference type="ARBA" id="ARBA00023157"/>
    </source>
</evidence>
<dbReference type="PANTHER" id="PTHR13847:SF281">
    <property type="entry name" value="FAD DEPENDENT OXIDOREDUCTASE DOMAIN-CONTAINING PROTEIN"/>
    <property type="match status" value="1"/>
</dbReference>
<dbReference type="AlphaFoldDB" id="A0A4Y9SA73"/>
<proteinExistence type="predicted"/>
<dbReference type="InterPro" id="IPR005805">
    <property type="entry name" value="Rieske_Fe-S_prot_C"/>
</dbReference>
<evidence type="ECO:0000256" key="5">
    <source>
        <dbReference type="ARBA" id="ARBA00023014"/>
    </source>
</evidence>
<evidence type="ECO:0000313" key="8">
    <source>
        <dbReference type="EMBL" id="TFW16628.1"/>
    </source>
</evidence>
<evidence type="ECO:0000256" key="3">
    <source>
        <dbReference type="ARBA" id="ARBA00023002"/>
    </source>
</evidence>
<dbReference type="GO" id="GO:0016020">
    <property type="term" value="C:membrane"/>
    <property type="evidence" value="ECO:0007669"/>
    <property type="project" value="InterPro"/>
</dbReference>
<dbReference type="InterPro" id="IPR038010">
    <property type="entry name" value="YhfW_C"/>
</dbReference>
<accession>A0A4Y9SA73</accession>
<dbReference type="GO" id="GO:0046872">
    <property type="term" value="F:metal ion binding"/>
    <property type="evidence" value="ECO:0007669"/>
    <property type="project" value="UniProtKB-KW"/>
</dbReference>
<keyword evidence="4" id="KW-0408">Iron</keyword>
<dbReference type="InterPro" id="IPR036922">
    <property type="entry name" value="Rieske_2Fe-2S_sf"/>
</dbReference>
<dbReference type="Gene3D" id="3.30.9.10">
    <property type="entry name" value="D-Amino Acid Oxidase, subunit A, domain 2"/>
    <property type="match status" value="1"/>
</dbReference>
<dbReference type="GO" id="GO:0005737">
    <property type="term" value="C:cytoplasm"/>
    <property type="evidence" value="ECO:0007669"/>
    <property type="project" value="TreeGrafter"/>
</dbReference>
<dbReference type="PANTHER" id="PTHR13847">
    <property type="entry name" value="SARCOSINE DEHYDROGENASE-RELATED"/>
    <property type="match status" value="1"/>
</dbReference>
<evidence type="ECO:0000256" key="1">
    <source>
        <dbReference type="ARBA" id="ARBA00022714"/>
    </source>
</evidence>
<protein>
    <submittedName>
        <fullName evidence="8">FAD-dependent oxidoreductase</fullName>
    </submittedName>
</protein>
<sequence>MYSTGSIWKATADIPDYPALAARTRADVCVVGAGIAGLTTAYLLLRAGKKVLVLDADTIGSGETGRTTAHFFPPDERYYQLQTKFGEEQARMVANSFRQATDLVENIIREEQIDCSFLRLDGYLIPQVHGQNDAVEKEYVAAHRLGVDVERLERVPGMVYDTGPCVRFRNNAQFHPLRYLAGLAKAIEKLGGVIHCHTRALGIDKEGAEQKVRTTGGDVHAQHVVVATHTPFNDQVVMHTKQAGYSTYVVGFKVKKGAIPQMLLWDTGDPYYYVRLATFDDSDEDILIVGGQDHKTGQETHSQHRWDEIEMWTRNRFVHVGEIAYRWSGEVMEPSDGVAYLGRNPMDSENVYLITGDSGNGMTSCTVGAMIVRDLITGASNTWTSLYAPNRKPFHGLGDFLTEQTNVAQQYGDWLNATAVTSPEHIAPGEGALIRRGLQLYAVYRPEEGDLQVLSAKCTHLGCAVHWNSPEKSWDCPCHGSRFRTSGEVLHGPAVAPLAIVTLPRE</sequence>
<evidence type="ECO:0000313" key="9">
    <source>
        <dbReference type="Proteomes" id="UP000298438"/>
    </source>
</evidence>
<dbReference type="OrthoDB" id="9767869at2"/>
<dbReference type="InterPro" id="IPR017941">
    <property type="entry name" value="Rieske_2Fe-2S"/>
</dbReference>
<dbReference type="Gene3D" id="2.102.10.10">
    <property type="entry name" value="Rieske [2Fe-2S] iron-sulphur domain"/>
    <property type="match status" value="1"/>
</dbReference>
<dbReference type="CDD" id="cd03477">
    <property type="entry name" value="Rieske_YhfW_C"/>
    <property type="match status" value="1"/>
</dbReference>
<keyword evidence="2" id="KW-0479">Metal-binding</keyword>
<evidence type="ECO:0000256" key="2">
    <source>
        <dbReference type="ARBA" id="ARBA00022723"/>
    </source>
</evidence>
<evidence type="ECO:0000256" key="4">
    <source>
        <dbReference type="ARBA" id="ARBA00023004"/>
    </source>
</evidence>